<dbReference type="PRINTS" id="PR00455">
    <property type="entry name" value="HTHTETR"/>
</dbReference>
<feature type="domain" description="HTH tetR-type" evidence="3">
    <location>
        <begin position="2"/>
        <end position="62"/>
    </location>
</feature>
<evidence type="ECO:0000313" key="5">
    <source>
        <dbReference type="Proteomes" id="UP000257055"/>
    </source>
</evidence>
<dbReference type="InterPro" id="IPR050624">
    <property type="entry name" value="HTH-type_Tx_Regulator"/>
</dbReference>
<dbReference type="PROSITE" id="PS01081">
    <property type="entry name" value="HTH_TETR_1"/>
    <property type="match status" value="1"/>
</dbReference>
<reference evidence="5" key="1">
    <citation type="submission" date="2015-04" db="EMBL/GenBank/DDBJ databases">
        <authorList>
            <person name="Schardt J."/>
            <person name="Mueller-Herbst S."/>
            <person name="Scherer S."/>
            <person name="Huptas C."/>
        </authorList>
    </citation>
    <scope>NUCLEOTIDE SEQUENCE [LARGE SCALE GENOMIC DNA]</scope>
    <source>
        <strain evidence="5">Kiel-L1</strain>
    </source>
</reference>
<dbReference type="Pfam" id="PF00440">
    <property type="entry name" value="TetR_N"/>
    <property type="match status" value="1"/>
</dbReference>
<dbReference type="GO" id="GO:0003677">
    <property type="term" value="F:DNA binding"/>
    <property type="evidence" value="ECO:0007669"/>
    <property type="project" value="UniProtKB-UniRule"/>
</dbReference>
<dbReference type="PANTHER" id="PTHR43479">
    <property type="entry name" value="ACREF/ENVCD OPERON REPRESSOR-RELATED"/>
    <property type="match status" value="1"/>
</dbReference>
<organism evidence="4 5">
    <name type="scientific">Listeria kieliensis</name>
    <dbReference type="NCBI Taxonomy" id="1621700"/>
    <lineage>
        <taxon>Bacteria</taxon>
        <taxon>Bacillati</taxon>
        <taxon>Bacillota</taxon>
        <taxon>Bacilli</taxon>
        <taxon>Bacillales</taxon>
        <taxon>Listeriaceae</taxon>
        <taxon>Listeria</taxon>
    </lineage>
</organism>
<proteinExistence type="predicted"/>
<evidence type="ECO:0000313" key="4">
    <source>
        <dbReference type="EMBL" id="RDW99594.1"/>
    </source>
</evidence>
<protein>
    <submittedName>
        <fullName evidence="4">TetR family transcriptional regulator</fullName>
    </submittedName>
</protein>
<dbReference type="PROSITE" id="PS50977">
    <property type="entry name" value="HTH_TETR_2"/>
    <property type="match status" value="1"/>
</dbReference>
<evidence type="ECO:0000256" key="1">
    <source>
        <dbReference type="ARBA" id="ARBA00023125"/>
    </source>
</evidence>
<keyword evidence="1 2" id="KW-0238">DNA-binding</keyword>
<name>A0A3D8TL71_9LIST</name>
<gene>
    <name evidence="4" type="ORF">UR08_12350</name>
</gene>
<sequence length="296" mass="34587">MKDKKRRIISEAKTIFRKKGYLLTSVTDIVEASEISKGTFYNYFTSKEELAITIFKQEYSVLYQRLDQIMQEEDKSQKEKFKTCIELLVKFHIKNAEILNISFSQATLDDDFNQFLLGVRSRSVKWIKEQMLLVYGKETEPYLNDLAMMLTGMILLFVFVSSKHNKGGTRIPEAVDYVMNRMEVIVKDVVQTKELVLTDEDMGGFTPDHLSLKKRRMGKLKNLVEDFLKKIETEQIADSDKWQYKETLNALLTELNNKETPRSFIIQGAILYLKQQVPKNLENEIKKLELQINELL</sequence>
<dbReference type="EMBL" id="LARY01000003">
    <property type="protein sequence ID" value="RDW99594.1"/>
    <property type="molecule type" value="Genomic_DNA"/>
</dbReference>
<dbReference type="AlphaFoldDB" id="A0A3D8TL71"/>
<dbReference type="InterPro" id="IPR023772">
    <property type="entry name" value="DNA-bd_HTH_TetR-type_CS"/>
</dbReference>
<dbReference type="Gene3D" id="1.10.357.10">
    <property type="entry name" value="Tetracycline Repressor, domain 2"/>
    <property type="match status" value="1"/>
</dbReference>
<dbReference type="SUPFAM" id="SSF46689">
    <property type="entry name" value="Homeodomain-like"/>
    <property type="match status" value="1"/>
</dbReference>
<dbReference type="Proteomes" id="UP000257055">
    <property type="component" value="Unassembled WGS sequence"/>
</dbReference>
<comment type="caution">
    <text evidence="4">The sequence shown here is derived from an EMBL/GenBank/DDBJ whole genome shotgun (WGS) entry which is preliminary data.</text>
</comment>
<dbReference type="InterPro" id="IPR001647">
    <property type="entry name" value="HTH_TetR"/>
</dbReference>
<feature type="DNA-binding region" description="H-T-H motif" evidence="2">
    <location>
        <begin position="25"/>
        <end position="44"/>
    </location>
</feature>
<dbReference type="PANTHER" id="PTHR43479:SF22">
    <property type="entry name" value="TRANSCRIPTIONAL REGULATOR, TETR FAMILY"/>
    <property type="match status" value="1"/>
</dbReference>
<keyword evidence="5" id="KW-1185">Reference proteome</keyword>
<dbReference type="InterPro" id="IPR009057">
    <property type="entry name" value="Homeodomain-like_sf"/>
</dbReference>
<accession>A0A3D8TL71</accession>
<evidence type="ECO:0000256" key="2">
    <source>
        <dbReference type="PROSITE-ProRule" id="PRU00335"/>
    </source>
</evidence>
<evidence type="ECO:0000259" key="3">
    <source>
        <dbReference type="PROSITE" id="PS50977"/>
    </source>
</evidence>
<dbReference type="RefSeq" id="WP_115753983.1">
    <property type="nucleotide sequence ID" value="NZ_LARY01000003.1"/>
</dbReference>